<dbReference type="PANTHER" id="PTHR35391">
    <property type="entry name" value="C2H2-TYPE DOMAIN-CONTAINING PROTEIN-RELATED"/>
    <property type="match status" value="1"/>
</dbReference>
<sequence>MVKTKEQDRPVYNQMKGVIGAYEELDPAYLVRQDARGFFKRGRVFSMLFTELMGETPRAPGTFPDNVSIVKYGAKVITQIRRFVVVAEKMGFCYTCPISTYGNRGTTKTGCRPEEHAIVYYKTLQTPSPLPLENGMVYQPIGVLPPSTESQPMSTASRIRFAKAFPIEWNVKVKDLGRVADEDMGNLMQYYMRELNK</sequence>
<gene>
    <name evidence="2" type="ORF">BU16DRAFT_500657</name>
</gene>
<reference evidence="2" key="1">
    <citation type="journal article" date="2020" name="Stud. Mycol.">
        <title>101 Dothideomycetes genomes: a test case for predicting lifestyles and emergence of pathogens.</title>
        <authorList>
            <person name="Haridas S."/>
            <person name="Albert R."/>
            <person name="Binder M."/>
            <person name="Bloem J."/>
            <person name="Labutti K."/>
            <person name="Salamov A."/>
            <person name="Andreopoulos B."/>
            <person name="Baker S."/>
            <person name="Barry K."/>
            <person name="Bills G."/>
            <person name="Bluhm B."/>
            <person name="Cannon C."/>
            <person name="Castanera R."/>
            <person name="Culley D."/>
            <person name="Daum C."/>
            <person name="Ezra D."/>
            <person name="Gonzalez J."/>
            <person name="Henrissat B."/>
            <person name="Kuo A."/>
            <person name="Liang C."/>
            <person name="Lipzen A."/>
            <person name="Lutzoni F."/>
            <person name="Magnuson J."/>
            <person name="Mondo S."/>
            <person name="Nolan M."/>
            <person name="Ohm R."/>
            <person name="Pangilinan J."/>
            <person name="Park H.-J."/>
            <person name="Ramirez L."/>
            <person name="Alfaro M."/>
            <person name="Sun H."/>
            <person name="Tritt A."/>
            <person name="Yoshinaga Y."/>
            <person name="Zwiers L.-H."/>
            <person name="Turgeon B."/>
            <person name="Goodwin S."/>
            <person name="Spatafora J."/>
            <person name="Crous P."/>
            <person name="Grigoriev I."/>
        </authorList>
    </citation>
    <scope>NUCLEOTIDE SEQUENCE</scope>
    <source>
        <strain evidence="2">CBS 269.34</strain>
    </source>
</reference>
<protein>
    <recommendedName>
        <fullName evidence="1">DUF6590 domain-containing protein</fullName>
    </recommendedName>
</protein>
<evidence type="ECO:0000313" key="3">
    <source>
        <dbReference type="Proteomes" id="UP000799750"/>
    </source>
</evidence>
<dbReference type="AlphaFoldDB" id="A0A6A6RCP7"/>
<keyword evidence="3" id="KW-1185">Reference proteome</keyword>
<dbReference type="Pfam" id="PF20233">
    <property type="entry name" value="DUF6590"/>
    <property type="match status" value="1"/>
</dbReference>
<dbReference type="InterPro" id="IPR046497">
    <property type="entry name" value="DUF6590"/>
</dbReference>
<dbReference type="Proteomes" id="UP000799750">
    <property type="component" value="Unassembled WGS sequence"/>
</dbReference>
<proteinExistence type="predicted"/>
<organism evidence="2 3">
    <name type="scientific">Lophium mytilinum</name>
    <dbReference type="NCBI Taxonomy" id="390894"/>
    <lineage>
        <taxon>Eukaryota</taxon>
        <taxon>Fungi</taxon>
        <taxon>Dikarya</taxon>
        <taxon>Ascomycota</taxon>
        <taxon>Pezizomycotina</taxon>
        <taxon>Dothideomycetes</taxon>
        <taxon>Pleosporomycetidae</taxon>
        <taxon>Mytilinidiales</taxon>
        <taxon>Mytilinidiaceae</taxon>
        <taxon>Lophium</taxon>
    </lineage>
</organism>
<evidence type="ECO:0000313" key="2">
    <source>
        <dbReference type="EMBL" id="KAF2501510.1"/>
    </source>
</evidence>
<name>A0A6A6RCP7_9PEZI</name>
<evidence type="ECO:0000259" key="1">
    <source>
        <dbReference type="Pfam" id="PF20233"/>
    </source>
</evidence>
<dbReference type="EMBL" id="MU004182">
    <property type="protein sequence ID" value="KAF2501510.1"/>
    <property type="molecule type" value="Genomic_DNA"/>
</dbReference>
<feature type="domain" description="DUF6590" evidence="1">
    <location>
        <begin position="37"/>
        <end position="188"/>
    </location>
</feature>
<dbReference type="PANTHER" id="PTHR35391:SF5">
    <property type="entry name" value="DUF6590 DOMAIN-CONTAINING PROTEIN"/>
    <property type="match status" value="1"/>
</dbReference>
<accession>A0A6A6RCP7</accession>
<dbReference type="OrthoDB" id="3559580at2759"/>